<protein>
    <submittedName>
        <fullName evidence="1">Uncharacterized protein</fullName>
    </submittedName>
</protein>
<evidence type="ECO:0000313" key="2">
    <source>
        <dbReference type="Proteomes" id="UP000799755"/>
    </source>
</evidence>
<name>A0ACB6QE38_9PLEO</name>
<accession>A0ACB6QE38</accession>
<dbReference type="EMBL" id="MU003532">
    <property type="protein sequence ID" value="KAF2465120.1"/>
    <property type="molecule type" value="Genomic_DNA"/>
</dbReference>
<gene>
    <name evidence="1" type="ORF">BDR25DRAFT_306929</name>
</gene>
<sequence length="96" mass="10505">MASLTYSIFAHTWEARNQYALETCPISMSFWGSVLSLTANALFLAFFAPSIILSLGQGVLRERFLWFTLTMVSRCALSISSITGIAGGHIEVQAVN</sequence>
<organism evidence="1 2">
    <name type="scientific">Lindgomyces ingoldianus</name>
    <dbReference type="NCBI Taxonomy" id="673940"/>
    <lineage>
        <taxon>Eukaryota</taxon>
        <taxon>Fungi</taxon>
        <taxon>Dikarya</taxon>
        <taxon>Ascomycota</taxon>
        <taxon>Pezizomycotina</taxon>
        <taxon>Dothideomycetes</taxon>
        <taxon>Pleosporomycetidae</taxon>
        <taxon>Pleosporales</taxon>
        <taxon>Lindgomycetaceae</taxon>
        <taxon>Lindgomyces</taxon>
    </lineage>
</organism>
<comment type="caution">
    <text evidence="1">The sequence shown here is derived from an EMBL/GenBank/DDBJ whole genome shotgun (WGS) entry which is preliminary data.</text>
</comment>
<keyword evidence="2" id="KW-1185">Reference proteome</keyword>
<reference evidence="1" key="1">
    <citation type="journal article" date="2020" name="Stud. Mycol.">
        <title>101 Dothideomycetes genomes: a test case for predicting lifestyles and emergence of pathogens.</title>
        <authorList>
            <person name="Haridas S."/>
            <person name="Albert R."/>
            <person name="Binder M."/>
            <person name="Bloem J."/>
            <person name="Labutti K."/>
            <person name="Salamov A."/>
            <person name="Andreopoulos B."/>
            <person name="Baker S."/>
            <person name="Barry K."/>
            <person name="Bills G."/>
            <person name="Bluhm B."/>
            <person name="Cannon C."/>
            <person name="Castanera R."/>
            <person name="Culley D."/>
            <person name="Daum C."/>
            <person name="Ezra D."/>
            <person name="Gonzalez J."/>
            <person name="Henrissat B."/>
            <person name="Kuo A."/>
            <person name="Liang C."/>
            <person name="Lipzen A."/>
            <person name="Lutzoni F."/>
            <person name="Magnuson J."/>
            <person name="Mondo S."/>
            <person name="Nolan M."/>
            <person name="Ohm R."/>
            <person name="Pangilinan J."/>
            <person name="Park H.-J."/>
            <person name="Ramirez L."/>
            <person name="Alfaro M."/>
            <person name="Sun H."/>
            <person name="Tritt A."/>
            <person name="Yoshinaga Y."/>
            <person name="Zwiers L.-H."/>
            <person name="Turgeon B."/>
            <person name="Goodwin S."/>
            <person name="Spatafora J."/>
            <person name="Crous P."/>
            <person name="Grigoriev I."/>
        </authorList>
    </citation>
    <scope>NUCLEOTIDE SEQUENCE</scope>
    <source>
        <strain evidence="1">ATCC 200398</strain>
    </source>
</reference>
<dbReference type="Proteomes" id="UP000799755">
    <property type="component" value="Unassembled WGS sequence"/>
</dbReference>
<proteinExistence type="predicted"/>
<evidence type="ECO:0000313" key="1">
    <source>
        <dbReference type="EMBL" id="KAF2465120.1"/>
    </source>
</evidence>